<dbReference type="InParanoid" id="A0A2R5GG66"/>
<dbReference type="InterPro" id="IPR013919">
    <property type="entry name" value="Pex16"/>
</dbReference>
<dbReference type="GO" id="GO:0005778">
    <property type="term" value="C:peroxisomal membrane"/>
    <property type="evidence" value="ECO:0007669"/>
    <property type="project" value="UniProtKB-SubCell"/>
</dbReference>
<evidence type="ECO:0000256" key="3">
    <source>
        <dbReference type="SAM" id="MobiDB-lite"/>
    </source>
</evidence>
<dbReference type="Proteomes" id="UP000241890">
    <property type="component" value="Unassembled WGS sequence"/>
</dbReference>
<dbReference type="PANTHER" id="PTHR13299">
    <property type="entry name" value="PEROXISOMAL MEMBRANE PROTEIN PEX16"/>
    <property type="match status" value="1"/>
</dbReference>
<reference evidence="4 5" key="1">
    <citation type="submission" date="2017-12" db="EMBL/GenBank/DDBJ databases">
        <title>Sequencing, de novo assembly and annotation of complete genome of a new Thraustochytrid species, strain FCC1311.</title>
        <authorList>
            <person name="Sedici K."/>
            <person name="Godart F."/>
            <person name="Aiese Cigliano R."/>
            <person name="Sanseverino W."/>
            <person name="Barakat M."/>
            <person name="Ortet P."/>
            <person name="Marechal E."/>
            <person name="Cagnac O."/>
            <person name="Amato A."/>
        </authorList>
    </citation>
    <scope>NUCLEOTIDE SEQUENCE [LARGE SCALE GENOMIC DNA]</scope>
</reference>
<dbReference type="Pfam" id="PF08610">
    <property type="entry name" value="Pex16"/>
    <property type="match status" value="1"/>
</dbReference>
<comment type="similarity">
    <text evidence="1 2">Belongs to the peroxin-16 family.</text>
</comment>
<keyword evidence="2" id="KW-0962">Peroxisome biogenesis</keyword>
<sequence length="408" mass="44618">MSETGSSPSEMLAQYKEMVRTHPEQVKRMEEMGRLVTMLVPTTRLGKYSEVFQEATYSVLSLVSLYHSRIIHQVRLSEQNTPLAWLVKLVLTLFGQTEVVIEMLTRIIRGDDARMRIVIFIEWFKAICRLALFSQSGRRSIIVAGGQLQPLPPGGEAVAANGSASSEATVADAQSSPASPGEVVEQGTTEATLKNKPQWVGRRSGKAVPLSASLASHDNVNDAPLVANATAAAGAKTLALSEAGPEDQALRTAGEVLHIMRPVIYVMQMRHKSAQKSWTPWVVSLLLELLSLRCSSVATPGPVVKQTESANSAEVMTLALQKLVSGSSGSSKLPPAAAKVIDDELRRRRTLFSFYFMRSPVFDLVTLPAVRRFAKSLSHLPGLGNNIEKMLVEMVMYYHRNHFHIAGS</sequence>
<accession>A0A2R5GG66</accession>
<evidence type="ECO:0000256" key="1">
    <source>
        <dbReference type="ARBA" id="ARBA00009505"/>
    </source>
</evidence>
<evidence type="ECO:0000256" key="2">
    <source>
        <dbReference type="RuleBase" id="RU365003"/>
    </source>
</evidence>
<evidence type="ECO:0000313" key="4">
    <source>
        <dbReference type="EMBL" id="GBG29877.1"/>
    </source>
</evidence>
<comment type="subcellular location">
    <subcellularLocation>
        <location evidence="2">Peroxisome membrane</location>
    </subcellularLocation>
</comment>
<dbReference type="PANTHER" id="PTHR13299:SF0">
    <property type="entry name" value="PEROXISOMAL MEMBRANE PROTEIN PEX16"/>
    <property type="match status" value="1"/>
</dbReference>
<name>A0A2R5GG66_9STRA</name>
<keyword evidence="5" id="KW-1185">Reference proteome</keyword>
<gene>
    <name evidence="4" type="ORF">FCC1311_060972</name>
</gene>
<dbReference type="EMBL" id="BEYU01000067">
    <property type="protein sequence ID" value="GBG29877.1"/>
    <property type="molecule type" value="Genomic_DNA"/>
</dbReference>
<comment type="caution">
    <text evidence="4">The sequence shown here is derived from an EMBL/GenBank/DDBJ whole genome shotgun (WGS) entry which is preliminary data.</text>
</comment>
<feature type="region of interest" description="Disordered" evidence="3">
    <location>
        <begin position="154"/>
        <end position="197"/>
    </location>
</feature>
<dbReference type="OrthoDB" id="59472at2759"/>
<proteinExistence type="inferred from homology"/>
<feature type="compositionally biased region" description="Polar residues" evidence="3">
    <location>
        <begin position="162"/>
        <end position="178"/>
    </location>
</feature>
<evidence type="ECO:0000313" key="5">
    <source>
        <dbReference type="Proteomes" id="UP000241890"/>
    </source>
</evidence>
<organism evidence="4 5">
    <name type="scientific">Hondaea fermentalgiana</name>
    <dbReference type="NCBI Taxonomy" id="2315210"/>
    <lineage>
        <taxon>Eukaryota</taxon>
        <taxon>Sar</taxon>
        <taxon>Stramenopiles</taxon>
        <taxon>Bigyra</taxon>
        <taxon>Labyrinthulomycetes</taxon>
        <taxon>Thraustochytrida</taxon>
        <taxon>Thraustochytriidae</taxon>
        <taxon>Hondaea</taxon>
    </lineage>
</organism>
<keyword evidence="2" id="KW-0576">Peroxisome</keyword>
<dbReference type="AlphaFoldDB" id="A0A2R5GG66"/>
<dbReference type="GO" id="GO:0007031">
    <property type="term" value="P:peroxisome organization"/>
    <property type="evidence" value="ECO:0007669"/>
    <property type="project" value="UniProtKB-KW"/>
</dbReference>
<protein>
    <recommendedName>
        <fullName evidence="2">Peroxisomal membrane protein PEX16</fullName>
    </recommendedName>
</protein>